<keyword evidence="5 7" id="KW-1133">Transmembrane helix</keyword>
<evidence type="ECO:0000313" key="9">
    <source>
        <dbReference type="Proteomes" id="UP000293638"/>
    </source>
</evidence>
<evidence type="ECO:0000256" key="2">
    <source>
        <dbReference type="ARBA" id="ARBA00011006"/>
    </source>
</evidence>
<dbReference type="PANTHER" id="PTHR33884:SF3">
    <property type="entry name" value="UPF0410 PROTEIN YMGE"/>
    <property type="match status" value="1"/>
</dbReference>
<name>A0A4Q7NRB2_9ACTN</name>
<evidence type="ECO:0000256" key="5">
    <source>
        <dbReference type="ARBA" id="ARBA00022989"/>
    </source>
</evidence>
<dbReference type="EMBL" id="SGXD01000002">
    <property type="protein sequence ID" value="RZS89613.1"/>
    <property type="molecule type" value="Genomic_DNA"/>
</dbReference>
<proteinExistence type="inferred from homology"/>
<comment type="caution">
    <text evidence="8">The sequence shown here is derived from an EMBL/GenBank/DDBJ whole genome shotgun (WGS) entry which is preliminary data.</text>
</comment>
<dbReference type="RefSeq" id="WP_130492201.1">
    <property type="nucleotide sequence ID" value="NZ_SGXD01000002.1"/>
</dbReference>
<evidence type="ECO:0000313" key="8">
    <source>
        <dbReference type="EMBL" id="RZS89613.1"/>
    </source>
</evidence>
<keyword evidence="3" id="KW-1003">Cell membrane</keyword>
<organism evidence="8 9">
    <name type="scientific">Motilibacter rhizosphaerae</name>
    <dbReference type="NCBI Taxonomy" id="598652"/>
    <lineage>
        <taxon>Bacteria</taxon>
        <taxon>Bacillati</taxon>
        <taxon>Actinomycetota</taxon>
        <taxon>Actinomycetes</taxon>
        <taxon>Motilibacterales</taxon>
        <taxon>Motilibacteraceae</taxon>
        <taxon>Motilibacter</taxon>
    </lineage>
</organism>
<comment type="subcellular location">
    <subcellularLocation>
        <location evidence="1">Cell membrane</location>
        <topology evidence="1">Multi-pass membrane protein</topology>
    </subcellularLocation>
</comment>
<dbReference type="Pfam" id="PF04226">
    <property type="entry name" value="Transgly_assoc"/>
    <property type="match status" value="1"/>
</dbReference>
<evidence type="ECO:0000256" key="6">
    <source>
        <dbReference type="ARBA" id="ARBA00023136"/>
    </source>
</evidence>
<feature type="transmembrane region" description="Helical" evidence="7">
    <location>
        <begin position="30"/>
        <end position="53"/>
    </location>
</feature>
<dbReference type="InterPro" id="IPR007341">
    <property type="entry name" value="Transgly_assoc"/>
</dbReference>
<feature type="transmembrane region" description="Helical" evidence="7">
    <location>
        <begin position="6"/>
        <end position="23"/>
    </location>
</feature>
<accession>A0A4Q7NRB2</accession>
<comment type="similarity">
    <text evidence="2">Belongs to the UPF0410 family.</text>
</comment>
<feature type="transmembrane region" description="Helical" evidence="7">
    <location>
        <begin position="65"/>
        <end position="84"/>
    </location>
</feature>
<dbReference type="PANTHER" id="PTHR33884">
    <property type="entry name" value="UPF0410 PROTEIN YMGE"/>
    <property type="match status" value="1"/>
</dbReference>
<protein>
    <submittedName>
        <fullName evidence="8">Putative membrane protein YeaQ/YmgE (Transglycosylase-associated protein family)</fullName>
    </submittedName>
</protein>
<evidence type="ECO:0000256" key="4">
    <source>
        <dbReference type="ARBA" id="ARBA00022692"/>
    </source>
</evidence>
<keyword evidence="4 7" id="KW-0812">Transmembrane</keyword>
<gene>
    <name evidence="8" type="ORF">EV189_1381</name>
</gene>
<evidence type="ECO:0000256" key="1">
    <source>
        <dbReference type="ARBA" id="ARBA00004651"/>
    </source>
</evidence>
<reference evidence="8 9" key="1">
    <citation type="submission" date="2019-02" db="EMBL/GenBank/DDBJ databases">
        <title>Genomic Encyclopedia of Type Strains, Phase IV (KMG-IV): sequencing the most valuable type-strain genomes for metagenomic binning, comparative biology and taxonomic classification.</title>
        <authorList>
            <person name="Goeker M."/>
        </authorList>
    </citation>
    <scope>NUCLEOTIDE SEQUENCE [LARGE SCALE GENOMIC DNA]</scope>
    <source>
        <strain evidence="8 9">DSM 45622</strain>
    </source>
</reference>
<dbReference type="OrthoDB" id="5197368at2"/>
<dbReference type="GO" id="GO:0005886">
    <property type="term" value="C:plasma membrane"/>
    <property type="evidence" value="ECO:0007669"/>
    <property type="project" value="UniProtKB-SubCell"/>
</dbReference>
<dbReference type="AlphaFoldDB" id="A0A4Q7NRB2"/>
<sequence length="94" mass="9562">MIGTIIVMLIVGLIAGFIARALVPGRDAMGIGATLVLGLVGSFIGGFLGYLLFNHDGNDGAFQPSGIIGSVIGAIIALLVWRAVNGRGTGRARL</sequence>
<keyword evidence="6 7" id="KW-0472">Membrane</keyword>
<dbReference type="Proteomes" id="UP000293638">
    <property type="component" value="Unassembled WGS sequence"/>
</dbReference>
<evidence type="ECO:0000256" key="7">
    <source>
        <dbReference type="SAM" id="Phobius"/>
    </source>
</evidence>
<keyword evidence="9" id="KW-1185">Reference proteome</keyword>
<evidence type="ECO:0000256" key="3">
    <source>
        <dbReference type="ARBA" id="ARBA00022475"/>
    </source>
</evidence>